<dbReference type="EMBL" id="CM026430">
    <property type="protein sequence ID" value="KAG0560681.1"/>
    <property type="molecule type" value="Genomic_DNA"/>
</dbReference>
<sequence length="88" mass="9698">MVGLSAGSQCEVAQRKFFGRKHVDDDDDDDHEFGVQRALPPYATAKLSRSSTATVPIRGTLVTSYLAHYQTKPYHPTIMPRQSSDCAA</sequence>
<evidence type="ECO:0000313" key="2">
    <source>
        <dbReference type="Proteomes" id="UP000822688"/>
    </source>
</evidence>
<dbReference type="Proteomes" id="UP000822688">
    <property type="component" value="Chromosome 9"/>
</dbReference>
<dbReference type="AlphaFoldDB" id="A0A8T0GMA3"/>
<organism evidence="1 2">
    <name type="scientific">Ceratodon purpureus</name>
    <name type="common">Fire moss</name>
    <name type="synonym">Dicranum purpureum</name>
    <dbReference type="NCBI Taxonomy" id="3225"/>
    <lineage>
        <taxon>Eukaryota</taxon>
        <taxon>Viridiplantae</taxon>
        <taxon>Streptophyta</taxon>
        <taxon>Embryophyta</taxon>
        <taxon>Bryophyta</taxon>
        <taxon>Bryophytina</taxon>
        <taxon>Bryopsida</taxon>
        <taxon>Dicranidae</taxon>
        <taxon>Pseudoditrichales</taxon>
        <taxon>Ditrichaceae</taxon>
        <taxon>Ceratodon</taxon>
    </lineage>
</organism>
<evidence type="ECO:0000313" key="1">
    <source>
        <dbReference type="EMBL" id="KAG0560681.1"/>
    </source>
</evidence>
<protein>
    <submittedName>
        <fullName evidence="1">Uncharacterized protein</fullName>
    </submittedName>
</protein>
<comment type="caution">
    <text evidence="1">The sequence shown here is derived from an EMBL/GenBank/DDBJ whole genome shotgun (WGS) entry which is preliminary data.</text>
</comment>
<gene>
    <name evidence="1" type="ORF">KC19_9G004800</name>
</gene>
<name>A0A8T0GMA3_CERPU</name>
<accession>A0A8T0GMA3</accession>
<reference evidence="1" key="1">
    <citation type="submission" date="2020-06" db="EMBL/GenBank/DDBJ databases">
        <title>WGS assembly of Ceratodon purpureus strain R40.</title>
        <authorList>
            <person name="Carey S.B."/>
            <person name="Jenkins J."/>
            <person name="Shu S."/>
            <person name="Lovell J.T."/>
            <person name="Sreedasyam A."/>
            <person name="Maumus F."/>
            <person name="Tiley G.P."/>
            <person name="Fernandez-Pozo N."/>
            <person name="Barry K."/>
            <person name="Chen C."/>
            <person name="Wang M."/>
            <person name="Lipzen A."/>
            <person name="Daum C."/>
            <person name="Saski C.A."/>
            <person name="Payton A.C."/>
            <person name="Mcbreen J.C."/>
            <person name="Conrad R.E."/>
            <person name="Kollar L.M."/>
            <person name="Olsson S."/>
            <person name="Huttunen S."/>
            <person name="Landis J.B."/>
            <person name="Wickett N.J."/>
            <person name="Johnson M.G."/>
            <person name="Rensing S.A."/>
            <person name="Grimwood J."/>
            <person name="Schmutz J."/>
            <person name="Mcdaniel S.F."/>
        </authorList>
    </citation>
    <scope>NUCLEOTIDE SEQUENCE</scope>
    <source>
        <strain evidence="1">R40</strain>
    </source>
</reference>
<proteinExistence type="predicted"/>
<keyword evidence="2" id="KW-1185">Reference proteome</keyword>